<dbReference type="AlphaFoldDB" id="A0AAV7KM30"/>
<dbReference type="EMBL" id="JANPWB010000016">
    <property type="protein sequence ID" value="KAJ1079842.1"/>
    <property type="molecule type" value="Genomic_DNA"/>
</dbReference>
<evidence type="ECO:0000313" key="2">
    <source>
        <dbReference type="EMBL" id="KAJ1079842.1"/>
    </source>
</evidence>
<comment type="caution">
    <text evidence="2">The sequence shown here is derived from an EMBL/GenBank/DDBJ whole genome shotgun (WGS) entry which is preliminary data.</text>
</comment>
<dbReference type="Proteomes" id="UP001066276">
    <property type="component" value="Chromosome 12"/>
</dbReference>
<gene>
    <name evidence="2" type="ORF">NDU88_000075</name>
</gene>
<reference evidence="2" key="1">
    <citation type="journal article" date="2022" name="bioRxiv">
        <title>Sequencing and chromosome-scale assembly of the giantPleurodeles waltlgenome.</title>
        <authorList>
            <person name="Brown T."/>
            <person name="Elewa A."/>
            <person name="Iarovenko S."/>
            <person name="Subramanian E."/>
            <person name="Araus A.J."/>
            <person name="Petzold A."/>
            <person name="Susuki M."/>
            <person name="Suzuki K.-i.T."/>
            <person name="Hayashi T."/>
            <person name="Toyoda A."/>
            <person name="Oliveira C."/>
            <person name="Osipova E."/>
            <person name="Leigh N.D."/>
            <person name="Simon A."/>
            <person name="Yun M.H."/>
        </authorList>
    </citation>
    <scope>NUCLEOTIDE SEQUENCE</scope>
    <source>
        <strain evidence="2">20211129_DDA</strain>
        <tissue evidence="2">Liver</tissue>
    </source>
</reference>
<evidence type="ECO:0000313" key="3">
    <source>
        <dbReference type="Proteomes" id="UP001066276"/>
    </source>
</evidence>
<sequence>MIDGSIADIYYAVIDTMVGTGFVGINECCFAPNVFFGVAINGSVTDSAAADIIVVDGSYNGLSLSAAEQQLIKKRREGPCPSGAPRGRLEGSRRQRAGSDEPSRGLGLSGAREPLGAPSPGERPGRGRFISAELQCLCCSAILCPSQRYTVSVAALYCVRRSALLCPSQRNTVSAAALHCAEGVSARAEPRGRFEGSNHLYTPAPLPQHDSDFTTSGIFKPPALPG</sequence>
<name>A0AAV7KM30_PLEWA</name>
<feature type="region of interest" description="Disordered" evidence="1">
    <location>
        <begin position="74"/>
        <end position="124"/>
    </location>
</feature>
<feature type="compositionally biased region" description="Basic and acidic residues" evidence="1">
    <location>
        <begin position="87"/>
        <end position="103"/>
    </location>
</feature>
<organism evidence="2 3">
    <name type="scientific">Pleurodeles waltl</name>
    <name type="common">Iberian ribbed newt</name>
    <dbReference type="NCBI Taxonomy" id="8319"/>
    <lineage>
        <taxon>Eukaryota</taxon>
        <taxon>Metazoa</taxon>
        <taxon>Chordata</taxon>
        <taxon>Craniata</taxon>
        <taxon>Vertebrata</taxon>
        <taxon>Euteleostomi</taxon>
        <taxon>Amphibia</taxon>
        <taxon>Batrachia</taxon>
        <taxon>Caudata</taxon>
        <taxon>Salamandroidea</taxon>
        <taxon>Salamandridae</taxon>
        <taxon>Pleurodelinae</taxon>
        <taxon>Pleurodeles</taxon>
    </lineage>
</organism>
<proteinExistence type="predicted"/>
<evidence type="ECO:0000256" key="1">
    <source>
        <dbReference type="SAM" id="MobiDB-lite"/>
    </source>
</evidence>
<protein>
    <submittedName>
        <fullName evidence="2">Uncharacterized protein</fullName>
    </submittedName>
</protein>
<keyword evidence="3" id="KW-1185">Reference proteome</keyword>
<accession>A0AAV7KM30</accession>